<dbReference type="AlphaFoldDB" id="H3GKG5"/>
<evidence type="ECO:0000256" key="2">
    <source>
        <dbReference type="ARBA" id="ARBA00022723"/>
    </source>
</evidence>
<keyword evidence="5 6" id="KW-0349">Heme</keyword>
<dbReference type="Pfam" id="PF00067">
    <property type="entry name" value="p450"/>
    <property type="match status" value="1"/>
</dbReference>
<reference evidence="7" key="2">
    <citation type="submission" date="2015-06" db="UniProtKB">
        <authorList>
            <consortium name="EnsemblProtists"/>
        </authorList>
    </citation>
    <scope>IDENTIFICATION</scope>
    <source>
        <strain evidence="7">Pr102</strain>
    </source>
</reference>
<evidence type="ECO:0000256" key="3">
    <source>
        <dbReference type="ARBA" id="ARBA00023002"/>
    </source>
</evidence>
<dbReference type="EnsemblProtists" id="Phyra76754">
    <property type="protein sequence ID" value="Phyra76754"/>
    <property type="gene ID" value="Phyra76754"/>
</dbReference>
<dbReference type="SMR" id="H3GKG5"/>
<keyword evidence="2 5" id="KW-0479">Metal-binding</keyword>
<dbReference type="VEuPathDB" id="FungiDB:KRP23_3761"/>
<proteinExistence type="inferred from homology"/>
<dbReference type="OMA" id="PPAFSYI"/>
<accession>H3GKG5</accession>
<dbReference type="PRINTS" id="PR00385">
    <property type="entry name" value="P450"/>
</dbReference>
<dbReference type="HOGENOM" id="CLU_001570_27_2_1"/>
<comment type="similarity">
    <text evidence="1 6">Belongs to the cytochrome P450 family.</text>
</comment>
<dbReference type="InterPro" id="IPR036396">
    <property type="entry name" value="Cyt_P450_sf"/>
</dbReference>
<evidence type="ECO:0000256" key="4">
    <source>
        <dbReference type="ARBA" id="ARBA00023004"/>
    </source>
</evidence>
<dbReference type="Gene3D" id="1.10.630.10">
    <property type="entry name" value="Cytochrome P450"/>
    <property type="match status" value="1"/>
</dbReference>
<evidence type="ECO:0000256" key="1">
    <source>
        <dbReference type="ARBA" id="ARBA00010617"/>
    </source>
</evidence>
<feature type="binding site" description="axial binding residue" evidence="5">
    <location>
        <position position="471"/>
    </location>
    <ligand>
        <name>heme</name>
        <dbReference type="ChEBI" id="CHEBI:30413"/>
    </ligand>
    <ligandPart>
        <name>Fe</name>
        <dbReference type="ChEBI" id="CHEBI:18248"/>
    </ligandPart>
</feature>
<name>H3GKG5_PHYRM</name>
<dbReference type="PROSITE" id="PS00086">
    <property type="entry name" value="CYTOCHROME_P450"/>
    <property type="match status" value="1"/>
</dbReference>
<dbReference type="GO" id="GO:0006629">
    <property type="term" value="P:lipid metabolic process"/>
    <property type="evidence" value="ECO:0007669"/>
    <property type="project" value="UniProtKB-ARBA"/>
</dbReference>
<dbReference type="InterPro" id="IPR017972">
    <property type="entry name" value="Cyt_P450_CS"/>
</dbReference>
<evidence type="ECO:0000256" key="6">
    <source>
        <dbReference type="RuleBase" id="RU000461"/>
    </source>
</evidence>
<dbReference type="InParanoid" id="H3GKG5"/>
<organism evidence="7 8">
    <name type="scientific">Phytophthora ramorum</name>
    <name type="common">Sudden oak death agent</name>
    <dbReference type="NCBI Taxonomy" id="164328"/>
    <lineage>
        <taxon>Eukaryota</taxon>
        <taxon>Sar</taxon>
        <taxon>Stramenopiles</taxon>
        <taxon>Oomycota</taxon>
        <taxon>Peronosporomycetes</taxon>
        <taxon>Peronosporales</taxon>
        <taxon>Peronosporaceae</taxon>
        <taxon>Phytophthora</taxon>
    </lineage>
</organism>
<dbReference type="PRINTS" id="PR00463">
    <property type="entry name" value="EP450I"/>
</dbReference>
<keyword evidence="8" id="KW-1185">Reference proteome</keyword>
<keyword evidence="6" id="KW-0503">Monooxygenase</keyword>
<evidence type="ECO:0000313" key="8">
    <source>
        <dbReference type="Proteomes" id="UP000005238"/>
    </source>
</evidence>
<dbReference type="GO" id="GO:0005506">
    <property type="term" value="F:iron ion binding"/>
    <property type="evidence" value="ECO:0007669"/>
    <property type="project" value="InterPro"/>
</dbReference>
<protein>
    <recommendedName>
        <fullName evidence="9">Cytochrome P450</fullName>
    </recommendedName>
</protein>
<evidence type="ECO:0000313" key="7">
    <source>
        <dbReference type="EnsemblProtists" id="Phyra76754"/>
    </source>
</evidence>
<sequence length="527" mass="58555">MSSVDPTSALLYAASCSLALLVGAKVLFPEPKRAARHPDSLPLLGETWAALKYADEYYDWEAAMTEKMEGRPWLFDVVGRPSEFVIGKPEIIEDVLRTHAESFGKGEYVHEVLSGLLGDGIIAVDGHKWARQRKTASNLFSLRELRESMATVVQDNVLTLNGIFQHAMDRGESLDLFQLLNRFTFEVIAEIAFGIKFGGLATGSKHPLEAAFNCAQQRMFMRFLEPTWWWKLQRWLNVGPEGAFKKQVQIIDETCYSIISRSMKERKAKRSSHDADTLEGSASTQRQKSNIISLFLDGVSDDEAKAGDGLDPKFLRDIVVTFMTAGRDTTASALSWFFYTLSQHPQTEEKIRQEMASKLPELANGAVSSPSMLQANELVYLEAALKETLRLYPAVPTNIREALEDVVLCDGTVVKAGETVSWSTYALGRMPHVWGEDAKEFKPERWVDADGKLIAVSPFKYPLFSAGPRVCLGGKLALMEMKITAASVLSKYHFTIVPGQNVTYRIGLTFGMKNGLHVKVSEAAPAI</sequence>
<keyword evidence="3 6" id="KW-0560">Oxidoreductase</keyword>
<dbReference type="VEuPathDB" id="FungiDB:KRP23_5377"/>
<dbReference type="GO" id="GO:0004497">
    <property type="term" value="F:monooxygenase activity"/>
    <property type="evidence" value="ECO:0007669"/>
    <property type="project" value="UniProtKB-KW"/>
</dbReference>
<dbReference type="GO" id="GO:0020037">
    <property type="term" value="F:heme binding"/>
    <property type="evidence" value="ECO:0007669"/>
    <property type="project" value="InterPro"/>
</dbReference>
<dbReference type="InterPro" id="IPR002401">
    <property type="entry name" value="Cyt_P450_E_grp-I"/>
</dbReference>
<dbReference type="CDD" id="cd11064">
    <property type="entry name" value="CYP86A"/>
    <property type="match status" value="1"/>
</dbReference>
<keyword evidence="4 5" id="KW-0408">Iron</keyword>
<evidence type="ECO:0000256" key="5">
    <source>
        <dbReference type="PIRSR" id="PIRSR602401-1"/>
    </source>
</evidence>
<dbReference type="EMBL" id="DS566017">
    <property type="status" value="NOT_ANNOTATED_CDS"/>
    <property type="molecule type" value="Genomic_DNA"/>
</dbReference>
<dbReference type="Proteomes" id="UP000005238">
    <property type="component" value="Unassembled WGS sequence"/>
</dbReference>
<dbReference type="PANTHER" id="PTHR24296">
    <property type="entry name" value="CYTOCHROME P450"/>
    <property type="match status" value="1"/>
</dbReference>
<comment type="cofactor">
    <cofactor evidence="5">
        <name>heme</name>
        <dbReference type="ChEBI" id="CHEBI:30413"/>
    </cofactor>
</comment>
<dbReference type="VEuPathDB" id="FungiDB:KRP22_2997"/>
<dbReference type="GO" id="GO:0016705">
    <property type="term" value="F:oxidoreductase activity, acting on paired donors, with incorporation or reduction of molecular oxygen"/>
    <property type="evidence" value="ECO:0007669"/>
    <property type="project" value="InterPro"/>
</dbReference>
<evidence type="ECO:0008006" key="9">
    <source>
        <dbReference type="Google" id="ProtNLM"/>
    </source>
</evidence>
<dbReference type="STRING" id="164328.H3GKG5"/>
<dbReference type="SUPFAM" id="SSF48264">
    <property type="entry name" value="Cytochrome P450"/>
    <property type="match status" value="1"/>
</dbReference>
<reference evidence="8" key="1">
    <citation type="journal article" date="2006" name="Science">
        <title>Phytophthora genome sequences uncover evolutionary origins and mechanisms of pathogenesis.</title>
        <authorList>
            <person name="Tyler B.M."/>
            <person name="Tripathy S."/>
            <person name="Zhang X."/>
            <person name="Dehal P."/>
            <person name="Jiang R.H."/>
            <person name="Aerts A."/>
            <person name="Arredondo F.D."/>
            <person name="Baxter L."/>
            <person name="Bensasson D."/>
            <person name="Beynon J.L."/>
            <person name="Chapman J."/>
            <person name="Damasceno C.M."/>
            <person name="Dorrance A.E."/>
            <person name="Dou D."/>
            <person name="Dickerman A.W."/>
            <person name="Dubchak I.L."/>
            <person name="Garbelotto M."/>
            <person name="Gijzen M."/>
            <person name="Gordon S.G."/>
            <person name="Govers F."/>
            <person name="Grunwald N.J."/>
            <person name="Huang W."/>
            <person name="Ivors K.L."/>
            <person name="Jones R.W."/>
            <person name="Kamoun S."/>
            <person name="Krampis K."/>
            <person name="Lamour K.H."/>
            <person name="Lee M.K."/>
            <person name="McDonald W.H."/>
            <person name="Medina M."/>
            <person name="Meijer H.J."/>
            <person name="Nordberg E.K."/>
            <person name="Maclean D.J."/>
            <person name="Ospina-Giraldo M.D."/>
            <person name="Morris P.F."/>
            <person name="Phuntumart V."/>
            <person name="Putnam N.H."/>
            <person name="Rash S."/>
            <person name="Rose J.K."/>
            <person name="Sakihama Y."/>
            <person name="Salamov A.A."/>
            <person name="Savidor A."/>
            <person name="Scheuring C.F."/>
            <person name="Smith B.M."/>
            <person name="Sobral B.W."/>
            <person name="Terry A."/>
            <person name="Torto-Alalibo T.A."/>
            <person name="Win J."/>
            <person name="Xu Z."/>
            <person name="Zhang H."/>
            <person name="Grigoriev I.V."/>
            <person name="Rokhsar D.S."/>
            <person name="Boore J.L."/>
        </authorList>
    </citation>
    <scope>NUCLEOTIDE SEQUENCE [LARGE SCALE GENOMIC DNA]</scope>
    <source>
        <strain evidence="8">Pr102</strain>
    </source>
</reference>
<dbReference type="eggNOG" id="KOG0157">
    <property type="taxonomic scope" value="Eukaryota"/>
</dbReference>
<dbReference type="InterPro" id="IPR001128">
    <property type="entry name" value="Cyt_P450"/>
</dbReference>